<organism evidence="3 5">
    <name type="scientific">Enterococcus durans</name>
    <dbReference type="NCBI Taxonomy" id="53345"/>
    <lineage>
        <taxon>Bacteria</taxon>
        <taxon>Bacillati</taxon>
        <taxon>Bacillota</taxon>
        <taxon>Bacilli</taxon>
        <taxon>Lactobacillales</taxon>
        <taxon>Enterococcaceae</taxon>
        <taxon>Enterococcus</taxon>
    </lineage>
</organism>
<dbReference type="NCBIfam" id="TIGR01076">
    <property type="entry name" value="sortase_fam"/>
    <property type="match status" value="1"/>
</dbReference>
<proteinExistence type="predicted"/>
<dbReference type="InterPro" id="IPR023365">
    <property type="entry name" value="Sortase_dom-sf"/>
</dbReference>
<evidence type="ECO:0000313" key="6">
    <source>
        <dbReference type="Proteomes" id="UP000254070"/>
    </source>
</evidence>
<dbReference type="EMBL" id="UGIF01000002">
    <property type="protein sequence ID" value="STP30553.1"/>
    <property type="molecule type" value="Genomic_DNA"/>
</dbReference>
<keyword evidence="1" id="KW-0378">Hydrolase</keyword>
<name>A0A367CH73_9ENTE</name>
<dbReference type="Proteomes" id="UP000254070">
    <property type="component" value="Unassembled WGS sequence"/>
</dbReference>
<sequence>MIVIPILFLLCGYSLVYIVGRPVIHFTSSSLQLFLLSELPKFEKNEQTLPELDRQTIETNEQTIFSSQIVYPRAGYRYGRVVADSVSLDVPLYYGDSAEILRQGAGQYMGSVYPGELGTTLVAGHNADEFGKLIAIKKSDVIQIIASYGDYSYQIYKIAVLDKNAEEIKLLLTQKEQPKLILYTCYPIDSIGLTDQRLFVFADLIKGPLIQEHK</sequence>
<accession>A0A367CH73</accession>
<dbReference type="Pfam" id="PF04203">
    <property type="entry name" value="Sortase"/>
    <property type="match status" value="1"/>
</dbReference>
<dbReference type="CDD" id="cd05828">
    <property type="entry name" value="Sortase_D_1"/>
    <property type="match status" value="1"/>
</dbReference>
<dbReference type="SUPFAM" id="SSF63817">
    <property type="entry name" value="Sortase"/>
    <property type="match status" value="1"/>
</dbReference>
<dbReference type="InterPro" id="IPR005754">
    <property type="entry name" value="Sortase"/>
</dbReference>
<dbReference type="Proteomes" id="UP000252797">
    <property type="component" value="Unassembled WGS sequence"/>
</dbReference>
<evidence type="ECO:0000256" key="2">
    <source>
        <dbReference type="PIRSR" id="PIRSR605754-1"/>
    </source>
</evidence>
<dbReference type="InterPro" id="IPR041999">
    <property type="entry name" value="Sortase_D_1"/>
</dbReference>
<evidence type="ECO:0000313" key="4">
    <source>
        <dbReference type="EMBL" id="STP30553.1"/>
    </source>
</evidence>
<dbReference type="AlphaFoldDB" id="A0A367CH73"/>
<dbReference type="RefSeq" id="WP_081134984.1">
    <property type="nucleotide sequence ID" value="NZ_CABGLT010000018.1"/>
</dbReference>
<dbReference type="Gene3D" id="2.40.260.10">
    <property type="entry name" value="Sortase"/>
    <property type="match status" value="1"/>
</dbReference>
<evidence type="ECO:0000313" key="5">
    <source>
        <dbReference type="Proteomes" id="UP000252797"/>
    </source>
</evidence>
<evidence type="ECO:0000256" key="1">
    <source>
        <dbReference type="ARBA" id="ARBA00022801"/>
    </source>
</evidence>
<feature type="active site" description="Proton donor/acceptor" evidence="2">
    <location>
        <position position="125"/>
    </location>
</feature>
<protein>
    <submittedName>
        <fullName evidence="4">Peptidase, sortase like protein</fullName>
    </submittedName>
</protein>
<gene>
    <name evidence="3" type="ORF">EA71_01717</name>
    <name evidence="4" type="ORF">NCTC8129_02803</name>
</gene>
<dbReference type="GO" id="GO:0016787">
    <property type="term" value="F:hydrolase activity"/>
    <property type="evidence" value="ECO:0007669"/>
    <property type="project" value="UniProtKB-KW"/>
</dbReference>
<dbReference type="EMBL" id="LEPB01000004">
    <property type="protein sequence ID" value="RCA10963.1"/>
    <property type="molecule type" value="Genomic_DNA"/>
</dbReference>
<reference evidence="3 5" key="1">
    <citation type="submission" date="2015-06" db="EMBL/GenBank/DDBJ databases">
        <title>The Genome Sequence of Enterococcus durans 4EA1.</title>
        <authorList>
            <consortium name="The Broad Institute Genomics Platform"/>
            <consortium name="The Broad Institute Genome Sequencing Center for Infectious Disease"/>
            <person name="Earl A.M."/>
            <person name="Van Tyne D."/>
            <person name="Lebreton F."/>
            <person name="Saavedra J.T."/>
            <person name="Gilmore M.S."/>
            <person name="Manson Mcguire A."/>
            <person name="Clock S."/>
            <person name="Crupain M."/>
            <person name="Rangan U."/>
            <person name="Young S."/>
            <person name="Abouelleil A."/>
            <person name="Cao P."/>
            <person name="Chapman S.B."/>
            <person name="Griggs A."/>
            <person name="Priest M."/>
            <person name="Shea T."/>
            <person name="Wortman J."/>
            <person name="Nusbaum C."/>
            <person name="Birren B."/>
        </authorList>
    </citation>
    <scope>NUCLEOTIDE SEQUENCE [LARGE SCALE GENOMIC DNA]</scope>
    <source>
        <strain evidence="3 5">4EA1</strain>
    </source>
</reference>
<feature type="active site" description="Acyl-thioester intermediate" evidence="2">
    <location>
        <position position="185"/>
    </location>
</feature>
<evidence type="ECO:0000313" key="3">
    <source>
        <dbReference type="EMBL" id="RCA10963.1"/>
    </source>
</evidence>
<dbReference type="GeneID" id="56744348"/>
<reference evidence="4 6" key="2">
    <citation type="submission" date="2018-06" db="EMBL/GenBank/DDBJ databases">
        <authorList>
            <consortium name="Pathogen Informatics"/>
            <person name="Doyle S."/>
        </authorList>
    </citation>
    <scope>NUCLEOTIDE SEQUENCE [LARGE SCALE GENOMIC DNA]</scope>
    <source>
        <strain evidence="4 6">NCTC8129</strain>
    </source>
</reference>